<reference evidence="2" key="1">
    <citation type="submission" date="2006-06" db="EMBL/GenBank/DDBJ databases">
        <title>Complete sequence of chromosome 1 of Methanosarcina barkeri str. fusaro.</title>
        <authorList>
            <person name="Copeland A."/>
            <person name="Lucas S."/>
            <person name="Lapidus A."/>
            <person name="Barry K."/>
            <person name="Detter J.C."/>
            <person name="Glavina T."/>
            <person name="Hammon N."/>
            <person name="Israni S."/>
            <person name="Pitluck S."/>
            <person name="Goodwin L.A."/>
            <person name="Saunders E.H."/>
            <person name="Schmutz J."/>
            <person name="Larimer F."/>
            <person name="Land M."/>
            <person name="Anderson I."/>
            <person name="Richardson P."/>
        </authorList>
    </citation>
    <scope>NUCLEOTIDE SEQUENCE</scope>
    <source>
        <strain evidence="2">Fusaro</strain>
    </source>
</reference>
<dbReference type="eggNOG" id="arCOG02751">
    <property type="taxonomic scope" value="Archaea"/>
</dbReference>
<proteinExistence type="predicted"/>
<evidence type="ECO:0000313" key="2">
    <source>
        <dbReference type="EMBL" id="AAZ71126.1"/>
    </source>
</evidence>
<gene>
    <name evidence="2" type="ordered locus">Mbar_A2199</name>
</gene>
<organism evidence="2">
    <name type="scientific">Methanosarcina barkeri (strain Fusaro / DSM 804)</name>
    <dbReference type="NCBI Taxonomy" id="269797"/>
    <lineage>
        <taxon>Archaea</taxon>
        <taxon>Methanobacteriati</taxon>
        <taxon>Methanobacteriota</taxon>
        <taxon>Stenosarchaea group</taxon>
        <taxon>Methanomicrobia</taxon>
        <taxon>Methanosarcinales</taxon>
        <taxon>Methanosarcinaceae</taxon>
        <taxon>Methanosarcina</taxon>
    </lineage>
</organism>
<name>Q46AG6_METBF</name>
<dbReference type="AlphaFoldDB" id="Q46AG6"/>
<accession>Q46AG6</accession>
<dbReference type="PaxDb" id="269797-Mbar_A2199"/>
<feature type="compositionally biased region" description="Basic and acidic residues" evidence="1">
    <location>
        <begin position="7"/>
        <end position="19"/>
    </location>
</feature>
<evidence type="ECO:0000256" key="1">
    <source>
        <dbReference type="SAM" id="MobiDB-lite"/>
    </source>
</evidence>
<dbReference type="HOGENOM" id="CLU_3130818_0_0_2"/>
<sequence>MGWKISQKTDHDAKHEKALIRQSNKSRKSECYVMDKVYNSEKIHTLIRE</sequence>
<feature type="region of interest" description="Disordered" evidence="1">
    <location>
        <begin position="1"/>
        <end position="25"/>
    </location>
</feature>
<dbReference type="EMBL" id="CP000099">
    <property type="protein sequence ID" value="AAZ71126.1"/>
    <property type="molecule type" value="Genomic_DNA"/>
</dbReference>
<dbReference type="KEGG" id="mba:Mbar_A2199"/>
<protein>
    <submittedName>
        <fullName evidence="2">Uncharacterized protein</fullName>
    </submittedName>
</protein>